<dbReference type="Proteomes" id="UP000542353">
    <property type="component" value="Unassembled WGS sequence"/>
</dbReference>
<dbReference type="EMBL" id="JACHIH010000001">
    <property type="protein sequence ID" value="MBB5045473.1"/>
    <property type="molecule type" value="Genomic_DNA"/>
</dbReference>
<feature type="region of interest" description="Disordered" evidence="1">
    <location>
        <begin position="1"/>
        <end position="60"/>
    </location>
</feature>
<feature type="compositionally biased region" description="Polar residues" evidence="1">
    <location>
        <begin position="1"/>
        <end position="15"/>
    </location>
</feature>
<proteinExistence type="predicted"/>
<gene>
    <name evidence="2" type="ORF">HNR60_000202</name>
</gene>
<evidence type="ECO:0008006" key="4">
    <source>
        <dbReference type="Google" id="ProtNLM"/>
    </source>
</evidence>
<comment type="caution">
    <text evidence="2">The sequence shown here is derived from an EMBL/GenBank/DDBJ whole genome shotgun (WGS) entry which is preliminary data.</text>
</comment>
<dbReference type="SUPFAM" id="SSF50494">
    <property type="entry name" value="Trypsin-like serine proteases"/>
    <property type="match status" value="1"/>
</dbReference>
<reference evidence="2 3" key="1">
    <citation type="submission" date="2020-08" db="EMBL/GenBank/DDBJ databases">
        <title>Genomic Encyclopedia of Type Strains, Phase IV (KMG-IV): sequencing the most valuable type-strain genomes for metagenomic binning, comparative biology and taxonomic classification.</title>
        <authorList>
            <person name="Goeker M."/>
        </authorList>
    </citation>
    <scope>NUCLEOTIDE SEQUENCE [LARGE SCALE GENOMIC DNA]</scope>
    <source>
        <strain evidence="2 3">DSM 12706</strain>
    </source>
</reference>
<dbReference type="AlphaFoldDB" id="A0A7W7YZZ3"/>
<organism evidence="2 3">
    <name type="scientific">Rhodopseudomonas rhenobacensis</name>
    <dbReference type="NCBI Taxonomy" id="87461"/>
    <lineage>
        <taxon>Bacteria</taxon>
        <taxon>Pseudomonadati</taxon>
        <taxon>Pseudomonadota</taxon>
        <taxon>Alphaproteobacteria</taxon>
        <taxon>Hyphomicrobiales</taxon>
        <taxon>Nitrobacteraceae</taxon>
        <taxon>Rhodopseudomonas</taxon>
    </lineage>
</organism>
<protein>
    <recommendedName>
        <fullName evidence="4">Trypsin-like peptidase domain-containing protein</fullName>
    </recommendedName>
</protein>
<accession>A0A7W7YZZ3</accession>
<evidence type="ECO:0000313" key="2">
    <source>
        <dbReference type="EMBL" id="MBB5045473.1"/>
    </source>
</evidence>
<dbReference type="InterPro" id="IPR043504">
    <property type="entry name" value="Peptidase_S1_PA_chymotrypsin"/>
</dbReference>
<evidence type="ECO:0000256" key="1">
    <source>
        <dbReference type="SAM" id="MobiDB-lite"/>
    </source>
</evidence>
<name>A0A7W7YZZ3_9BRAD</name>
<keyword evidence="3" id="KW-1185">Reference proteome</keyword>
<dbReference type="InterPro" id="IPR009003">
    <property type="entry name" value="Peptidase_S1_PA"/>
</dbReference>
<evidence type="ECO:0000313" key="3">
    <source>
        <dbReference type="Proteomes" id="UP000542353"/>
    </source>
</evidence>
<dbReference type="Pfam" id="PF13365">
    <property type="entry name" value="Trypsin_2"/>
    <property type="match status" value="1"/>
</dbReference>
<dbReference type="RefSeq" id="WP_184253305.1">
    <property type="nucleotide sequence ID" value="NZ_JACHIH010000001.1"/>
</dbReference>
<dbReference type="Gene3D" id="2.40.10.10">
    <property type="entry name" value="Trypsin-like serine proteases"/>
    <property type="match status" value="2"/>
</dbReference>
<sequence length="415" mass="43469">MSIQDKASDQHNPTVAEQDPAAHYKRLLAGPAASGGAEGPMDSGSAAAPDLSDGGIKDRVGAGRGELNRIVKQHLGDAPELHAIVEQITRQAETALHAVADDDTAALARPGTLTALEVIVRTDGSRPSFMVRNGEPDRSTSPIGNWTATLDDSAARLAEAVRCVGRIDDPSGAQGFQGTGILVGENVAMTNRHVLQAIATAQPDGSWKLKPGIAIDFGHEFRAVETAGRRKVTAVLFAGVDPINPIAIDHRKLDVALLALEPVAAGAKWPTLGLDISPDWGQAQSGVFICGYPGNPGFSEAPSLLEQLFRSTYGCKRVAPGLVTTTAVAMDDSPKHWTLGHDATTLGGNSGSVVMVIGREQATAGLHYGGRRSEPRENWCHVLGLALEQPGGVGGKTLKEILQQEGVSLVDRVLS</sequence>